<evidence type="ECO:0000256" key="1">
    <source>
        <dbReference type="SAM" id="MobiDB-lite"/>
    </source>
</evidence>
<name>I8T546_9GAMM</name>
<reference evidence="2 3" key="1">
    <citation type="journal article" date="2012" name="J. Bacteriol.">
        <title>Genome Sequence of n-Alkane-Degrading Hydrocarboniphaga effusa Strain AP103T (ATCC BAA-332T).</title>
        <authorList>
            <person name="Chang H.K."/>
            <person name="Zylstra G.J."/>
            <person name="Chae J.C."/>
        </authorList>
    </citation>
    <scope>NUCLEOTIDE SEQUENCE [LARGE SCALE GENOMIC DNA]</scope>
    <source>
        <strain evidence="2 3">AP103</strain>
    </source>
</reference>
<comment type="caution">
    <text evidence="2">The sequence shown here is derived from an EMBL/GenBank/DDBJ whole genome shotgun (WGS) entry which is preliminary data.</text>
</comment>
<gene>
    <name evidence="2" type="ORF">WQQ_24400</name>
</gene>
<keyword evidence="3" id="KW-1185">Reference proteome</keyword>
<feature type="region of interest" description="Disordered" evidence="1">
    <location>
        <begin position="11"/>
        <end position="48"/>
    </location>
</feature>
<proteinExistence type="predicted"/>
<evidence type="ECO:0000313" key="2">
    <source>
        <dbReference type="EMBL" id="EIT68858.1"/>
    </source>
</evidence>
<evidence type="ECO:0000313" key="3">
    <source>
        <dbReference type="Proteomes" id="UP000003704"/>
    </source>
</evidence>
<accession>I8T546</accession>
<sequence>MPVVRPLCAGVGWLDHGRDPTQRGETTNDEARARRASSHQKRKRHRKRWRLASNKTFAPCYGAAVSLT</sequence>
<dbReference type="Proteomes" id="UP000003704">
    <property type="component" value="Unassembled WGS sequence"/>
</dbReference>
<feature type="compositionally biased region" description="Basic residues" evidence="1">
    <location>
        <begin position="34"/>
        <end position="48"/>
    </location>
</feature>
<organism evidence="2 3">
    <name type="scientific">Hydrocarboniphaga effusa AP103</name>
    <dbReference type="NCBI Taxonomy" id="1172194"/>
    <lineage>
        <taxon>Bacteria</taxon>
        <taxon>Pseudomonadati</taxon>
        <taxon>Pseudomonadota</taxon>
        <taxon>Gammaproteobacteria</taxon>
        <taxon>Nevskiales</taxon>
        <taxon>Nevskiaceae</taxon>
        <taxon>Hydrocarboniphaga</taxon>
    </lineage>
</organism>
<dbReference type="AlphaFoldDB" id="I8T546"/>
<dbReference type="EMBL" id="AKGD01000002">
    <property type="protein sequence ID" value="EIT68858.1"/>
    <property type="molecule type" value="Genomic_DNA"/>
</dbReference>
<protein>
    <submittedName>
        <fullName evidence="2">Uncharacterized protein</fullName>
    </submittedName>
</protein>